<keyword evidence="3" id="KW-1185">Reference proteome</keyword>
<name>A0AAD7R9B0_9TELE</name>
<evidence type="ECO:0000313" key="3">
    <source>
        <dbReference type="Proteomes" id="UP001221898"/>
    </source>
</evidence>
<feature type="compositionally biased region" description="Low complexity" evidence="1">
    <location>
        <begin position="26"/>
        <end position="35"/>
    </location>
</feature>
<evidence type="ECO:0000256" key="1">
    <source>
        <dbReference type="SAM" id="MobiDB-lite"/>
    </source>
</evidence>
<reference evidence="2" key="1">
    <citation type="journal article" date="2023" name="Science">
        <title>Genome structures resolve the early diversification of teleost fishes.</title>
        <authorList>
            <person name="Parey E."/>
            <person name="Louis A."/>
            <person name="Montfort J."/>
            <person name="Bouchez O."/>
            <person name="Roques C."/>
            <person name="Iampietro C."/>
            <person name="Lluch J."/>
            <person name="Castinel A."/>
            <person name="Donnadieu C."/>
            <person name="Desvignes T."/>
            <person name="Floi Bucao C."/>
            <person name="Jouanno E."/>
            <person name="Wen M."/>
            <person name="Mejri S."/>
            <person name="Dirks R."/>
            <person name="Jansen H."/>
            <person name="Henkel C."/>
            <person name="Chen W.J."/>
            <person name="Zahm M."/>
            <person name="Cabau C."/>
            <person name="Klopp C."/>
            <person name="Thompson A.W."/>
            <person name="Robinson-Rechavi M."/>
            <person name="Braasch I."/>
            <person name="Lecointre G."/>
            <person name="Bobe J."/>
            <person name="Postlethwait J.H."/>
            <person name="Berthelot C."/>
            <person name="Roest Crollius H."/>
            <person name="Guiguen Y."/>
        </authorList>
    </citation>
    <scope>NUCLEOTIDE SEQUENCE</scope>
    <source>
        <strain evidence="2">NC1722</strain>
    </source>
</reference>
<comment type="caution">
    <text evidence="2">The sequence shown here is derived from an EMBL/GenBank/DDBJ whole genome shotgun (WGS) entry which is preliminary data.</text>
</comment>
<evidence type="ECO:0000313" key="2">
    <source>
        <dbReference type="EMBL" id="KAJ8371877.1"/>
    </source>
</evidence>
<dbReference type="Proteomes" id="UP001221898">
    <property type="component" value="Unassembled WGS sequence"/>
</dbReference>
<organism evidence="2 3">
    <name type="scientific">Aldrovandia affinis</name>
    <dbReference type="NCBI Taxonomy" id="143900"/>
    <lineage>
        <taxon>Eukaryota</taxon>
        <taxon>Metazoa</taxon>
        <taxon>Chordata</taxon>
        <taxon>Craniata</taxon>
        <taxon>Vertebrata</taxon>
        <taxon>Euteleostomi</taxon>
        <taxon>Actinopterygii</taxon>
        <taxon>Neopterygii</taxon>
        <taxon>Teleostei</taxon>
        <taxon>Notacanthiformes</taxon>
        <taxon>Halosauridae</taxon>
        <taxon>Aldrovandia</taxon>
    </lineage>
</organism>
<feature type="region of interest" description="Disordered" evidence="1">
    <location>
        <begin position="162"/>
        <end position="215"/>
    </location>
</feature>
<feature type="compositionally biased region" description="Gly residues" evidence="1">
    <location>
        <begin position="133"/>
        <end position="147"/>
    </location>
</feature>
<feature type="compositionally biased region" description="Basic and acidic residues" evidence="1">
    <location>
        <begin position="68"/>
        <end position="79"/>
    </location>
</feature>
<proteinExistence type="predicted"/>
<feature type="region of interest" description="Disordered" evidence="1">
    <location>
        <begin position="19"/>
        <end position="147"/>
    </location>
</feature>
<dbReference type="EMBL" id="JAINUG010000426">
    <property type="protein sequence ID" value="KAJ8371877.1"/>
    <property type="molecule type" value="Genomic_DNA"/>
</dbReference>
<feature type="compositionally biased region" description="Low complexity" evidence="1">
    <location>
        <begin position="109"/>
        <end position="125"/>
    </location>
</feature>
<dbReference type="AlphaFoldDB" id="A0AAD7R9B0"/>
<gene>
    <name evidence="2" type="ORF">AAFF_G00299150</name>
</gene>
<sequence length="215" mass="22405">MCDPSSSTDAQTLLLAMLQRMKVNPSSSSSSSSSSPADTAQAPRGGLWSPRRQAAGGEGDGGVCLKRARAEPDGARAWERPPLQGRRNRPRSSHNANGVLKTRPLTLWVRPRPAPGVRTAPAPRRGPVRGGARRPGGTGKGGGALGFGGTPCGRLLGGVREPLPVPNRKGSARGQRSLQHGHGELPPFTRTSQTRTALVPVPAQGLRKGAPLNIP</sequence>
<accession>A0AAD7R9B0</accession>
<protein>
    <submittedName>
        <fullName evidence="2">Uncharacterized protein</fullName>
    </submittedName>
</protein>